<protein>
    <submittedName>
        <fullName evidence="11">Acyl-CoA dehydrogenase, short-chain specific</fullName>
    </submittedName>
</protein>
<dbReference type="Gene3D" id="1.10.540.10">
    <property type="entry name" value="Acyl-CoA dehydrogenase/oxidase, N-terminal domain"/>
    <property type="match status" value="1"/>
</dbReference>
<dbReference type="OrthoDB" id="10251155at2759"/>
<dbReference type="InterPro" id="IPR025878">
    <property type="entry name" value="Acyl-CoA_dh-like_C_dom"/>
</dbReference>
<dbReference type="InterPro" id="IPR006091">
    <property type="entry name" value="Acyl-CoA_Oxase/DH_mid-dom"/>
</dbReference>
<dbReference type="InterPro" id="IPR037069">
    <property type="entry name" value="AcylCoA_DH/ox_N_sf"/>
</dbReference>
<dbReference type="Pfam" id="PF00441">
    <property type="entry name" value="Acyl-CoA_dh_1"/>
    <property type="match status" value="1"/>
</dbReference>
<dbReference type="GO" id="GO:0016627">
    <property type="term" value="F:oxidoreductase activity, acting on the CH-CH group of donors"/>
    <property type="evidence" value="ECO:0007669"/>
    <property type="project" value="InterPro"/>
</dbReference>
<comment type="cofactor">
    <cofactor evidence="1 6">
        <name>FAD</name>
        <dbReference type="ChEBI" id="CHEBI:57692"/>
    </cofactor>
</comment>
<dbReference type="PANTHER" id="PTHR42803">
    <property type="entry name" value="ACYL-COA DEHYDROGENASE"/>
    <property type="match status" value="1"/>
</dbReference>
<feature type="domain" description="Acyl-CoA dehydrogenase/oxidase N-terminal" evidence="9">
    <location>
        <begin position="66"/>
        <end position="185"/>
    </location>
</feature>
<dbReference type="Pfam" id="PF12806">
    <property type="entry name" value="Acyl-CoA_dh_C"/>
    <property type="match status" value="1"/>
</dbReference>
<keyword evidence="4 6" id="KW-0274">FAD</keyword>
<evidence type="ECO:0000256" key="1">
    <source>
        <dbReference type="ARBA" id="ARBA00001974"/>
    </source>
</evidence>
<evidence type="ECO:0000256" key="3">
    <source>
        <dbReference type="ARBA" id="ARBA00022630"/>
    </source>
</evidence>
<evidence type="ECO:0000256" key="2">
    <source>
        <dbReference type="ARBA" id="ARBA00009347"/>
    </source>
</evidence>
<evidence type="ECO:0000256" key="4">
    <source>
        <dbReference type="ARBA" id="ARBA00022827"/>
    </source>
</evidence>
<dbReference type="SUPFAM" id="SSF56645">
    <property type="entry name" value="Acyl-CoA dehydrogenase NM domain-like"/>
    <property type="match status" value="1"/>
</dbReference>
<sequence>MMQNSVQAIRSGVRAASTRRVGARNMSYVAPLRDMKFQLDEVRNTEEHYKKLAKTGGEGASPDMVDMILQESAKFAENELYPCNETADSVGCKQIGPNEVKTPPGFKEAYQSFVEGGWQGLSFPEKFGGQGLPSSLALFQSEITSTANWTWTMFPGLSKGAINTLIAHGDDLVQSKYLEKLVSGEWTGTMCLTEPHCGSDLAQVATKAVPAGNGKYKISGTKIFISCGEHDMVDNIVHCVLARLPDAPPGIKGISLFSVPKFKVNDDGTLTDELNGATVGRIENKMGCHGSPTCELIFDEAEGELLGVEHKGMRQMFTFINTSRVGTAIQGLAAAEGAYQLSLEYAKDRLAMRSLTGSKFPDKVADPIIVHPGVRQMLLTQKCIAEGGRGMIYDSALIADEMAEAEANGDHKKAQSYDDRLGFLTPILKGFLTEAGLEAANLGIQTYGGHGYIKSNRVEQIVRDVRIASVWEGTTQIQALDLLGRKVMLQKLKPITQHTAGVMKFAFNAFTSPTSSKYGSIRTHAAKLGKAAAEWQYLSLRVAQRAAGNKDAIGTASVPYLMYGGYVSLAEQWLKQEMAAAKALENGAEGAEAEFYKGKIAAAQFMFSNLLPRTGYLKEQMLAPIPDTMDITPEQFAPSN</sequence>
<organism evidence="11 12">
    <name type="scientific">Hondaea fermentalgiana</name>
    <dbReference type="NCBI Taxonomy" id="2315210"/>
    <lineage>
        <taxon>Eukaryota</taxon>
        <taxon>Sar</taxon>
        <taxon>Stramenopiles</taxon>
        <taxon>Bigyra</taxon>
        <taxon>Labyrinthulomycetes</taxon>
        <taxon>Thraustochytrida</taxon>
        <taxon>Thraustochytriidae</taxon>
        <taxon>Hondaea</taxon>
    </lineage>
</organism>
<feature type="domain" description="Acyl-CoA dehydrogenase/oxidase C-terminal" evidence="7">
    <location>
        <begin position="311"/>
        <end position="481"/>
    </location>
</feature>
<dbReference type="GO" id="GO:0050660">
    <property type="term" value="F:flavin adenine dinucleotide binding"/>
    <property type="evidence" value="ECO:0007669"/>
    <property type="project" value="InterPro"/>
</dbReference>
<evidence type="ECO:0000313" key="11">
    <source>
        <dbReference type="EMBL" id="GBG32431.1"/>
    </source>
</evidence>
<dbReference type="SUPFAM" id="SSF47203">
    <property type="entry name" value="Acyl-CoA dehydrogenase C-terminal domain-like"/>
    <property type="match status" value="1"/>
</dbReference>
<reference evidence="11 12" key="1">
    <citation type="submission" date="2017-12" db="EMBL/GenBank/DDBJ databases">
        <title>Sequencing, de novo assembly and annotation of complete genome of a new Thraustochytrid species, strain FCC1311.</title>
        <authorList>
            <person name="Sedici K."/>
            <person name="Godart F."/>
            <person name="Aiese Cigliano R."/>
            <person name="Sanseverino W."/>
            <person name="Barakat M."/>
            <person name="Ortet P."/>
            <person name="Marechal E."/>
            <person name="Cagnac O."/>
            <person name="Amato A."/>
        </authorList>
    </citation>
    <scope>NUCLEOTIDE SEQUENCE [LARGE SCALE GENOMIC DNA]</scope>
</reference>
<dbReference type="FunFam" id="2.40.110.10:FF:000031">
    <property type="entry name" value="Acyl-CoA dehydrogenase, putative"/>
    <property type="match status" value="1"/>
</dbReference>
<name>A0A2R5GVK0_9STRA</name>
<comment type="similarity">
    <text evidence="2 6">Belongs to the acyl-CoA dehydrogenase family.</text>
</comment>
<evidence type="ECO:0000259" key="9">
    <source>
        <dbReference type="Pfam" id="PF02771"/>
    </source>
</evidence>
<dbReference type="InterPro" id="IPR009075">
    <property type="entry name" value="AcylCo_DH/oxidase_C"/>
</dbReference>
<dbReference type="Gene3D" id="1.20.140.10">
    <property type="entry name" value="Butyryl-CoA Dehydrogenase, subunit A, domain 3"/>
    <property type="match status" value="1"/>
</dbReference>
<dbReference type="InterPro" id="IPR052166">
    <property type="entry name" value="Diverse_Acyl-CoA_DH"/>
</dbReference>
<dbReference type="InterPro" id="IPR013786">
    <property type="entry name" value="AcylCoA_DH/ox_N"/>
</dbReference>
<dbReference type="Pfam" id="PF02771">
    <property type="entry name" value="Acyl-CoA_dh_N"/>
    <property type="match status" value="1"/>
</dbReference>
<keyword evidence="5 6" id="KW-0560">Oxidoreductase</keyword>
<dbReference type="InterPro" id="IPR046373">
    <property type="entry name" value="Acyl-CoA_Oxase/DH_mid-dom_sf"/>
</dbReference>
<dbReference type="InterPro" id="IPR036250">
    <property type="entry name" value="AcylCo_DH-like_C"/>
</dbReference>
<dbReference type="Proteomes" id="UP000241890">
    <property type="component" value="Unassembled WGS sequence"/>
</dbReference>
<evidence type="ECO:0000256" key="6">
    <source>
        <dbReference type="RuleBase" id="RU362125"/>
    </source>
</evidence>
<dbReference type="InParanoid" id="A0A2R5GVK0"/>
<evidence type="ECO:0000256" key="5">
    <source>
        <dbReference type="ARBA" id="ARBA00023002"/>
    </source>
</evidence>
<feature type="domain" description="Acyl-CoA oxidase/dehydrogenase middle" evidence="8">
    <location>
        <begin position="190"/>
        <end position="300"/>
    </location>
</feature>
<evidence type="ECO:0000259" key="7">
    <source>
        <dbReference type="Pfam" id="PF00441"/>
    </source>
</evidence>
<evidence type="ECO:0000259" key="8">
    <source>
        <dbReference type="Pfam" id="PF02770"/>
    </source>
</evidence>
<dbReference type="Gene3D" id="2.40.110.10">
    <property type="entry name" value="Butyryl-CoA Dehydrogenase, subunit A, domain 2"/>
    <property type="match status" value="1"/>
</dbReference>
<keyword evidence="12" id="KW-1185">Reference proteome</keyword>
<feature type="domain" description="Acetyl-CoA dehydrogenase-like C-terminal" evidence="10">
    <location>
        <begin position="520"/>
        <end position="631"/>
    </location>
</feature>
<gene>
    <name evidence="11" type="ORF">FCC1311_018041</name>
</gene>
<evidence type="ECO:0000313" key="12">
    <source>
        <dbReference type="Proteomes" id="UP000241890"/>
    </source>
</evidence>
<proteinExistence type="inferred from homology"/>
<dbReference type="EMBL" id="BEYU01000122">
    <property type="protein sequence ID" value="GBG32431.1"/>
    <property type="molecule type" value="Genomic_DNA"/>
</dbReference>
<evidence type="ECO:0000259" key="10">
    <source>
        <dbReference type="Pfam" id="PF12806"/>
    </source>
</evidence>
<dbReference type="PANTHER" id="PTHR42803:SF1">
    <property type="entry name" value="BROAD-SPECIFICITY LINEAR ACYL-COA DEHYDROGENASE FADE5"/>
    <property type="match status" value="1"/>
</dbReference>
<dbReference type="AlphaFoldDB" id="A0A2R5GVK0"/>
<keyword evidence="3 6" id="KW-0285">Flavoprotein</keyword>
<comment type="caution">
    <text evidence="11">The sequence shown here is derived from an EMBL/GenBank/DDBJ whole genome shotgun (WGS) entry which is preliminary data.</text>
</comment>
<accession>A0A2R5GVK0</accession>
<dbReference type="Pfam" id="PF02770">
    <property type="entry name" value="Acyl-CoA_dh_M"/>
    <property type="match status" value="1"/>
</dbReference>
<dbReference type="InterPro" id="IPR009100">
    <property type="entry name" value="AcylCoA_DH/oxidase_NM_dom_sf"/>
</dbReference>